<dbReference type="Gene3D" id="2.40.160.20">
    <property type="match status" value="1"/>
</dbReference>
<gene>
    <name evidence="2" type="ORF">QO005_004179</name>
</gene>
<dbReference type="EMBL" id="JAUSWH010000018">
    <property type="protein sequence ID" value="MDQ0457821.1"/>
    <property type="molecule type" value="Genomic_DNA"/>
</dbReference>
<dbReference type="Pfam" id="PF11578">
    <property type="entry name" value="DUF3237"/>
    <property type="match status" value="1"/>
</dbReference>
<reference evidence="2 3" key="1">
    <citation type="submission" date="2023-07" db="EMBL/GenBank/DDBJ databases">
        <title>Genomic Encyclopedia of Type Strains, Phase IV (KMG-IV): sequencing the most valuable type-strain genomes for metagenomic binning, comparative biology and taxonomic classification.</title>
        <authorList>
            <person name="Goeker M."/>
        </authorList>
    </citation>
    <scope>NUCLEOTIDE SEQUENCE [LARGE SCALE GENOMIC DNA]</scope>
    <source>
        <strain evidence="2 3">DSM 100301</strain>
    </source>
</reference>
<dbReference type="InterPro" id="IPR020915">
    <property type="entry name" value="UPF0311"/>
</dbReference>
<sequence>MTTPGGLPTGQIPVEPTISGPSAPMPGLEFAFSARVELLEPVEQGTVNGLRLRFVPIRGGTIDGPRLSGRVLPGGGDWQSIRPDGLTEVRALYQLQADDGTVISIENTGVRSASPVVTDRINRGEAVGPDDYYFRTTPRFTVEDGVHGWLARSLFIARAIRMPDHVIVDFYTVT</sequence>
<accession>A0ABU0IKP6</accession>
<protein>
    <recommendedName>
        <fullName evidence="1">UPF0311 protein QO005_004179</fullName>
    </recommendedName>
</protein>
<dbReference type="HAMAP" id="MF_00775">
    <property type="entry name" value="UPF0311"/>
    <property type="match status" value="1"/>
</dbReference>
<dbReference type="PANTHER" id="PTHR37315:SF1">
    <property type="entry name" value="UPF0311 PROTEIN BLR7842"/>
    <property type="match status" value="1"/>
</dbReference>
<dbReference type="PANTHER" id="PTHR37315">
    <property type="entry name" value="UPF0311 PROTEIN BLR7842"/>
    <property type="match status" value="1"/>
</dbReference>
<evidence type="ECO:0000313" key="3">
    <source>
        <dbReference type="Proteomes" id="UP001235269"/>
    </source>
</evidence>
<keyword evidence="3" id="KW-1185">Reference proteome</keyword>
<name>A0ABU0IKP6_9HYPH</name>
<comment type="similarity">
    <text evidence="1">Belongs to the UPF0311 family.</text>
</comment>
<proteinExistence type="inferred from homology"/>
<evidence type="ECO:0000313" key="2">
    <source>
        <dbReference type="EMBL" id="MDQ0457821.1"/>
    </source>
</evidence>
<dbReference type="Proteomes" id="UP001235269">
    <property type="component" value="Unassembled WGS sequence"/>
</dbReference>
<evidence type="ECO:0000256" key="1">
    <source>
        <dbReference type="HAMAP-Rule" id="MF_00775"/>
    </source>
</evidence>
<organism evidence="2 3">
    <name type="scientific">Rhizobium paknamense</name>
    <dbReference type="NCBI Taxonomy" id="1206817"/>
    <lineage>
        <taxon>Bacteria</taxon>
        <taxon>Pseudomonadati</taxon>
        <taxon>Pseudomonadota</taxon>
        <taxon>Alphaproteobacteria</taxon>
        <taxon>Hyphomicrobiales</taxon>
        <taxon>Rhizobiaceae</taxon>
        <taxon>Rhizobium/Agrobacterium group</taxon>
        <taxon>Rhizobium</taxon>
    </lineage>
</organism>
<dbReference type="RefSeq" id="WP_307159921.1">
    <property type="nucleotide sequence ID" value="NZ_JAUSWH010000018.1"/>
</dbReference>
<comment type="caution">
    <text evidence="2">The sequence shown here is derived from an EMBL/GenBank/DDBJ whole genome shotgun (WGS) entry which is preliminary data.</text>
</comment>